<feature type="domain" description="DUF1731" evidence="3">
    <location>
        <begin position="252"/>
        <end position="298"/>
    </location>
</feature>
<dbReference type="Gene3D" id="3.40.50.720">
    <property type="entry name" value="NAD(P)-binding Rossmann-like Domain"/>
    <property type="match status" value="1"/>
</dbReference>
<dbReference type="Pfam" id="PF08338">
    <property type="entry name" value="DUF1731"/>
    <property type="match status" value="1"/>
</dbReference>
<dbReference type="InterPro" id="IPR010099">
    <property type="entry name" value="SDR39U1"/>
</dbReference>
<comment type="similarity">
    <text evidence="1">Belongs to the NAD(P)-dependent epimerase/dehydratase family. SDR39U1 subfamily.</text>
</comment>
<reference evidence="4" key="1">
    <citation type="submission" date="2020-09" db="EMBL/GenBank/DDBJ databases">
        <title>A novel bacterium of genus Neiella, isolated from South China Sea.</title>
        <authorList>
            <person name="Huang H."/>
            <person name="Mo K."/>
            <person name="Hu Y."/>
        </authorList>
    </citation>
    <scope>NUCLEOTIDE SEQUENCE</scope>
    <source>
        <strain evidence="4">HB171785</strain>
    </source>
</reference>
<keyword evidence="5" id="KW-1185">Reference proteome</keyword>
<dbReference type="EMBL" id="JACXAF010000021">
    <property type="protein sequence ID" value="MBD1390673.1"/>
    <property type="molecule type" value="Genomic_DNA"/>
</dbReference>
<evidence type="ECO:0000259" key="2">
    <source>
        <dbReference type="Pfam" id="PF01370"/>
    </source>
</evidence>
<gene>
    <name evidence="4" type="ORF">IC617_14665</name>
</gene>
<dbReference type="PANTHER" id="PTHR11092">
    <property type="entry name" value="SUGAR NUCLEOTIDE EPIMERASE RELATED"/>
    <property type="match status" value="1"/>
</dbReference>
<evidence type="ECO:0000313" key="5">
    <source>
        <dbReference type="Proteomes" id="UP000638014"/>
    </source>
</evidence>
<accession>A0A8J6QVL5</accession>
<evidence type="ECO:0000256" key="1">
    <source>
        <dbReference type="ARBA" id="ARBA00009353"/>
    </source>
</evidence>
<dbReference type="Pfam" id="PF01370">
    <property type="entry name" value="Epimerase"/>
    <property type="match status" value="1"/>
</dbReference>
<protein>
    <submittedName>
        <fullName evidence="4">TIGR01777 family protein</fullName>
    </submittedName>
</protein>
<dbReference type="PANTHER" id="PTHR11092:SF0">
    <property type="entry name" value="EPIMERASE FAMILY PROTEIN SDR39U1"/>
    <property type="match status" value="1"/>
</dbReference>
<dbReference type="InterPro" id="IPR013549">
    <property type="entry name" value="DUF1731"/>
</dbReference>
<organism evidence="4 5">
    <name type="scientific">Neiella litorisoli</name>
    <dbReference type="NCBI Taxonomy" id="2771431"/>
    <lineage>
        <taxon>Bacteria</taxon>
        <taxon>Pseudomonadati</taxon>
        <taxon>Pseudomonadota</taxon>
        <taxon>Gammaproteobacteria</taxon>
        <taxon>Alteromonadales</taxon>
        <taxon>Echinimonadaceae</taxon>
        <taxon>Neiella</taxon>
    </lineage>
</organism>
<evidence type="ECO:0000259" key="3">
    <source>
        <dbReference type="Pfam" id="PF08338"/>
    </source>
</evidence>
<dbReference type="SUPFAM" id="SSF51735">
    <property type="entry name" value="NAD(P)-binding Rossmann-fold domains"/>
    <property type="match status" value="1"/>
</dbReference>
<evidence type="ECO:0000313" key="4">
    <source>
        <dbReference type="EMBL" id="MBD1390673.1"/>
    </source>
</evidence>
<dbReference type="InterPro" id="IPR036291">
    <property type="entry name" value="NAD(P)-bd_dom_sf"/>
</dbReference>
<dbReference type="Proteomes" id="UP000638014">
    <property type="component" value="Unassembled WGS sequence"/>
</dbReference>
<dbReference type="InterPro" id="IPR001509">
    <property type="entry name" value="Epimerase_deHydtase"/>
</dbReference>
<dbReference type="RefSeq" id="WP_191145739.1">
    <property type="nucleotide sequence ID" value="NZ_JACXAF010000021.1"/>
</dbReference>
<dbReference type="NCBIfam" id="TIGR01777">
    <property type="entry name" value="yfcH"/>
    <property type="match status" value="1"/>
</dbReference>
<name>A0A8J6QVL5_9GAMM</name>
<comment type="caution">
    <text evidence="4">The sequence shown here is derived from an EMBL/GenBank/DDBJ whole genome shotgun (WGS) entry which is preliminary data.</text>
</comment>
<feature type="domain" description="NAD-dependent epimerase/dehydratase" evidence="2">
    <location>
        <begin position="3"/>
        <end position="224"/>
    </location>
</feature>
<dbReference type="CDD" id="cd05242">
    <property type="entry name" value="SDR_a8"/>
    <property type="match status" value="1"/>
</dbReference>
<proteinExistence type="inferred from homology"/>
<sequence length="301" mass="33360">MRILVTGGTGFIGQHLIAKLPQDSQITVLSRRPEHAKQLFGARVTALQALPESGEFEHYDAVINLAGEPIADKRWSPQQKRKICDSRWQLTEQLASAIATCTNPPVFISGSAIGFYGDQQQRPIDESSDIDQHTLTDDFAHQVCAEWEQRANRVSQHTRVCIVRTGIVLAPGFGALKKMLPAYRLGLGGPMGSGQQFMSWIHIDDMVNLLLFLLNNNEASGIYNATAPNPVSNRQFSSQLAATLHRPHLFFTPAFVLKLAFGEMANLLLTGQQVKPTRLLDAGFQFQFADLTDALEDLLRH</sequence>
<dbReference type="AlphaFoldDB" id="A0A8J6QVL5"/>